<dbReference type="RefSeq" id="WP_189398647.1">
    <property type="nucleotide sequence ID" value="NZ_BMXA01000001.1"/>
</dbReference>
<dbReference type="GO" id="GO:0016787">
    <property type="term" value="F:hydrolase activity"/>
    <property type="evidence" value="ECO:0007669"/>
    <property type="project" value="UniProtKB-KW"/>
</dbReference>
<proteinExistence type="predicted"/>
<reference evidence="1" key="1">
    <citation type="journal article" date="2014" name="Int. J. Syst. Evol. Microbiol.">
        <title>Complete genome sequence of Corynebacterium casei LMG S-19264T (=DSM 44701T), isolated from a smear-ripened cheese.</title>
        <authorList>
            <consortium name="US DOE Joint Genome Institute (JGI-PGF)"/>
            <person name="Walter F."/>
            <person name="Albersmeier A."/>
            <person name="Kalinowski J."/>
            <person name="Ruckert C."/>
        </authorList>
    </citation>
    <scope>NUCLEOTIDE SEQUENCE</scope>
    <source>
        <strain evidence="1">KCTC 12711</strain>
    </source>
</reference>
<accession>A0A918RKT3</accession>
<dbReference type="Proteomes" id="UP000614811">
    <property type="component" value="Unassembled WGS sequence"/>
</dbReference>
<evidence type="ECO:0000313" key="1">
    <source>
        <dbReference type="EMBL" id="GHA00874.1"/>
    </source>
</evidence>
<reference evidence="1" key="2">
    <citation type="submission" date="2020-09" db="EMBL/GenBank/DDBJ databases">
        <authorList>
            <person name="Sun Q."/>
            <person name="Kim S."/>
        </authorList>
    </citation>
    <scope>NUCLEOTIDE SEQUENCE</scope>
    <source>
        <strain evidence="1">KCTC 12711</strain>
    </source>
</reference>
<sequence length="269" mass="29496">MSPLRRAKFRFWRLAEPRALFEWQSFYAFRPWLKRLPRGDGHPVIVFPGFGGGDLSTRPMRALLTSLGYESHGWGLGSNIWVDEHLEAEMVALVREVASNSGRKVSLIGWSLGGLFAREVAKACPDCVRSVISLGSPISGEPRHSGAHALFTLLNGAASSLDHARRASFKSPPPVPSTSIYSKTDGIVAWEGSIQTAHPQSENIEVPASHLGIGVNPLVMYVLADRLRQPEGQWRKFRATGIHKLWFSVPKQSVNSVPAHNARSASVSS</sequence>
<gene>
    <name evidence="1" type="ORF">GCM10008090_07420</name>
</gene>
<dbReference type="EMBL" id="BMXA01000001">
    <property type="protein sequence ID" value="GHA00874.1"/>
    <property type="molecule type" value="Genomic_DNA"/>
</dbReference>
<name>A0A918RKT3_9GAMM</name>
<keyword evidence="2" id="KW-1185">Reference proteome</keyword>
<dbReference type="SUPFAM" id="SSF53474">
    <property type="entry name" value="alpha/beta-Hydrolases"/>
    <property type="match status" value="1"/>
</dbReference>
<dbReference type="Pfam" id="PF02089">
    <property type="entry name" value="Palm_thioest"/>
    <property type="match status" value="1"/>
</dbReference>
<protein>
    <submittedName>
        <fullName evidence="1">Alpha/beta hydrolase</fullName>
    </submittedName>
</protein>
<organism evidence="1 2">
    <name type="scientific">Arenicella chitinivorans</name>
    <dbReference type="NCBI Taxonomy" id="1329800"/>
    <lineage>
        <taxon>Bacteria</taxon>
        <taxon>Pseudomonadati</taxon>
        <taxon>Pseudomonadota</taxon>
        <taxon>Gammaproteobacteria</taxon>
        <taxon>Arenicellales</taxon>
        <taxon>Arenicellaceae</taxon>
        <taxon>Arenicella</taxon>
    </lineage>
</organism>
<dbReference type="InterPro" id="IPR029058">
    <property type="entry name" value="AB_hydrolase_fold"/>
</dbReference>
<evidence type="ECO:0000313" key="2">
    <source>
        <dbReference type="Proteomes" id="UP000614811"/>
    </source>
</evidence>
<comment type="caution">
    <text evidence="1">The sequence shown here is derived from an EMBL/GenBank/DDBJ whole genome shotgun (WGS) entry which is preliminary data.</text>
</comment>
<keyword evidence="1" id="KW-0378">Hydrolase</keyword>
<dbReference type="Gene3D" id="3.40.50.1820">
    <property type="entry name" value="alpha/beta hydrolase"/>
    <property type="match status" value="1"/>
</dbReference>
<dbReference type="AlphaFoldDB" id="A0A918RKT3"/>